<accession>A0A939QGR9</accession>
<reference evidence="2" key="1">
    <citation type="submission" date="2021-03" db="EMBL/GenBank/DDBJ databases">
        <title>Leucobacter chromiisoli sp. nov., isolated from chromium-containing soil of chemical plant.</title>
        <authorList>
            <person name="Xu Z."/>
        </authorList>
    </citation>
    <scope>NUCLEOTIDE SEQUENCE</scope>
    <source>
        <strain evidence="2">K 70/01</strain>
    </source>
</reference>
<evidence type="ECO:0000313" key="2">
    <source>
        <dbReference type="EMBL" id="MBO2988594.1"/>
    </source>
</evidence>
<dbReference type="RefSeq" id="WP_208236061.1">
    <property type="nucleotide sequence ID" value="NZ_BAAAQU010000001.1"/>
</dbReference>
<sequence length="236" mass="24697">MHRTLNVTRLHFVKPLVSLGTPLLIVGLVLVVTWIIAAILMRAGLDPASAEYADGARQNLGMVWSLPGFLVYFGVQAVATTFPYALALGSSRRAYVLGTALANVAIAAYVTIIMTALLALELATDHWFFGAYALDNVAFGNGSFGVLIPAVFLGTLVALSVGGAFGAVWVRFGAKGPTIVALAVALVLVIALLIVVPQIGEIVAAITRPRVALVAVVIAAVAMLGTWACMRRTAVR</sequence>
<comment type="caution">
    <text evidence="2">The sequence shown here is derived from an EMBL/GenBank/DDBJ whole genome shotgun (WGS) entry which is preliminary data.</text>
</comment>
<gene>
    <name evidence="2" type="ORF">J4H85_01080</name>
</gene>
<dbReference type="AlphaFoldDB" id="A0A939QGR9"/>
<feature type="transmembrane region" description="Helical" evidence="1">
    <location>
        <begin position="146"/>
        <end position="172"/>
    </location>
</feature>
<dbReference type="Proteomes" id="UP000668403">
    <property type="component" value="Unassembled WGS sequence"/>
</dbReference>
<feature type="transmembrane region" description="Helical" evidence="1">
    <location>
        <begin position="21"/>
        <end position="41"/>
    </location>
</feature>
<dbReference type="EMBL" id="JAGFBF010000001">
    <property type="protein sequence ID" value="MBO2988594.1"/>
    <property type="molecule type" value="Genomic_DNA"/>
</dbReference>
<organism evidence="2 3">
    <name type="scientific">Leucobacter tardus</name>
    <dbReference type="NCBI Taxonomy" id="501483"/>
    <lineage>
        <taxon>Bacteria</taxon>
        <taxon>Bacillati</taxon>
        <taxon>Actinomycetota</taxon>
        <taxon>Actinomycetes</taxon>
        <taxon>Micrococcales</taxon>
        <taxon>Microbacteriaceae</taxon>
        <taxon>Leucobacter</taxon>
    </lineage>
</organism>
<feature type="transmembrane region" description="Helical" evidence="1">
    <location>
        <begin position="94"/>
        <end position="120"/>
    </location>
</feature>
<keyword evidence="3" id="KW-1185">Reference proteome</keyword>
<feature type="transmembrane region" description="Helical" evidence="1">
    <location>
        <begin position="211"/>
        <end position="230"/>
    </location>
</feature>
<keyword evidence="1" id="KW-0472">Membrane</keyword>
<feature type="transmembrane region" description="Helical" evidence="1">
    <location>
        <begin position="179"/>
        <end position="199"/>
    </location>
</feature>
<protein>
    <submittedName>
        <fullName evidence="2">Uncharacterized protein</fullName>
    </submittedName>
</protein>
<feature type="transmembrane region" description="Helical" evidence="1">
    <location>
        <begin position="61"/>
        <end position="87"/>
    </location>
</feature>
<keyword evidence="1" id="KW-1133">Transmembrane helix</keyword>
<evidence type="ECO:0000256" key="1">
    <source>
        <dbReference type="SAM" id="Phobius"/>
    </source>
</evidence>
<proteinExistence type="predicted"/>
<name>A0A939QGR9_9MICO</name>
<keyword evidence="1" id="KW-0812">Transmembrane</keyword>
<evidence type="ECO:0000313" key="3">
    <source>
        <dbReference type="Proteomes" id="UP000668403"/>
    </source>
</evidence>